<dbReference type="InterPro" id="IPR029063">
    <property type="entry name" value="SAM-dependent_MTases_sf"/>
</dbReference>
<dbReference type="InterPro" id="IPR001091">
    <property type="entry name" value="RM_Methyltransferase"/>
</dbReference>
<dbReference type="Pfam" id="PF01555">
    <property type="entry name" value="N6_N4_Mtase"/>
    <property type="match status" value="2"/>
</dbReference>
<dbReference type="HOGENOM" id="CLU_024927_4_0_7"/>
<feature type="domain" description="DNA methylase N-4/N-6" evidence="5">
    <location>
        <begin position="171"/>
        <end position="234"/>
    </location>
</feature>
<dbReference type="EC" id="2.1.1.-" evidence="4"/>
<organism evidence="6 7">
    <name type="scientific">Nitratidesulfovibrio vulgaris (strain DP4)</name>
    <name type="common">Desulfovibrio vulgaris</name>
    <dbReference type="NCBI Taxonomy" id="391774"/>
    <lineage>
        <taxon>Bacteria</taxon>
        <taxon>Pseudomonadati</taxon>
        <taxon>Thermodesulfobacteriota</taxon>
        <taxon>Desulfovibrionia</taxon>
        <taxon>Desulfovibrionales</taxon>
        <taxon>Desulfovibrionaceae</taxon>
        <taxon>Nitratidesulfovibrio</taxon>
    </lineage>
</organism>
<dbReference type="KEGG" id="dvl:Dvul_2741"/>
<comment type="similarity">
    <text evidence="1 4">Belongs to the N(4)/N(6)-methyltransferase family.</text>
</comment>
<evidence type="ECO:0000256" key="1">
    <source>
        <dbReference type="ARBA" id="ARBA00006594"/>
    </source>
</evidence>
<protein>
    <recommendedName>
        <fullName evidence="4">Methyltransferase</fullName>
        <ecNumber evidence="4">2.1.1.-</ecNumber>
    </recommendedName>
</protein>
<dbReference type="RefSeq" id="WP_011793051.1">
    <property type="nucleotide sequence ID" value="NC_008751.1"/>
</dbReference>
<dbReference type="Gene3D" id="3.40.50.150">
    <property type="entry name" value="Vaccinia Virus protein VP39"/>
    <property type="match status" value="1"/>
</dbReference>
<keyword evidence="3" id="KW-0808">Transferase</keyword>
<sequence>MRRLLETEHATLINGESLAVLRTLPDASVDTVLTDPPYSSGGVTMAARQADPAQKYQQSNTKRTYPTMLGDNRDQRSFTLWATLWLSECWRVAKDGARIMVFSDWRQLPSMTDALQAAGWQWRGIVTWHKPSARPSLGDFKRDAEFVITGSKGKPLMHTRTCPPGVYRHSVNTARKIHLTEKPVALLEDLLAVTAPGGLVLDPFAGSGSTGEACLRTGRRYLGIELSPDYAGLAAARLQAAASLLGKTAHGSESEGQAGMAA</sequence>
<dbReference type="InterPro" id="IPR002052">
    <property type="entry name" value="DNA_methylase_N6_adenine_CS"/>
</dbReference>
<dbReference type="GO" id="GO:0008170">
    <property type="term" value="F:N-methyltransferase activity"/>
    <property type="evidence" value="ECO:0007669"/>
    <property type="project" value="InterPro"/>
</dbReference>
<accession>A0A0H3ABM9</accession>
<reference evidence="7" key="1">
    <citation type="journal article" date="2009" name="Environ. Microbiol.">
        <title>Contribution of mobile genetic elements to Desulfovibrio vulgaris genome plasticity.</title>
        <authorList>
            <person name="Walker C.B."/>
            <person name="Stolyar S."/>
            <person name="Chivian D."/>
            <person name="Pinel N."/>
            <person name="Gabster J.A."/>
            <person name="Dehal P.S."/>
            <person name="He Z."/>
            <person name="Yang Z.K."/>
            <person name="Yen H.C."/>
            <person name="Zhou J."/>
            <person name="Wall J.D."/>
            <person name="Hazen T.C."/>
            <person name="Arkin A.P."/>
            <person name="Stahl D.A."/>
        </authorList>
    </citation>
    <scope>NUCLEOTIDE SEQUENCE [LARGE SCALE GENOMIC DNA]</scope>
    <source>
        <strain evidence="7">DP4</strain>
    </source>
</reference>
<keyword evidence="2 6" id="KW-0489">Methyltransferase</keyword>
<dbReference type="REBASE" id="14541">
    <property type="entry name" value="M.DvuVORF2741P"/>
</dbReference>
<gene>
    <name evidence="6" type="ordered locus">Dvul_2741</name>
</gene>
<dbReference type="EMBL" id="CP000527">
    <property type="protein sequence ID" value="ABM29752.1"/>
    <property type="molecule type" value="Genomic_DNA"/>
</dbReference>
<dbReference type="PRINTS" id="PR00508">
    <property type="entry name" value="S21N4MTFRASE"/>
</dbReference>
<evidence type="ECO:0000313" key="7">
    <source>
        <dbReference type="Proteomes" id="UP000009173"/>
    </source>
</evidence>
<proteinExistence type="inferred from homology"/>
<evidence type="ECO:0000259" key="5">
    <source>
        <dbReference type="Pfam" id="PF01555"/>
    </source>
</evidence>
<dbReference type="AlphaFoldDB" id="A0A0H3ABM9"/>
<name>A0A0H3ABM9_NITV4</name>
<dbReference type="PROSITE" id="PS00092">
    <property type="entry name" value="N6_MTASE"/>
    <property type="match status" value="1"/>
</dbReference>
<dbReference type="GO" id="GO:0032259">
    <property type="term" value="P:methylation"/>
    <property type="evidence" value="ECO:0007669"/>
    <property type="project" value="UniProtKB-KW"/>
</dbReference>
<dbReference type="InterPro" id="IPR002941">
    <property type="entry name" value="DNA_methylase_N4/N6"/>
</dbReference>
<dbReference type="Proteomes" id="UP000009173">
    <property type="component" value="Chromosome"/>
</dbReference>
<dbReference type="GO" id="GO:0003677">
    <property type="term" value="F:DNA binding"/>
    <property type="evidence" value="ECO:0007669"/>
    <property type="project" value="InterPro"/>
</dbReference>
<evidence type="ECO:0000256" key="2">
    <source>
        <dbReference type="ARBA" id="ARBA00022603"/>
    </source>
</evidence>
<evidence type="ECO:0000313" key="6">
    <source>
        <dbReference type="EMBL" id="ABM29752.1"/>
    </source>
</evidence>
<evidence type="ECO:0000256" key="4">
    <source>
        <dbReference type="RuleBase" id="RU362026"/>
    </source>
</evidence>
<evidence type="ECO:0000256" key="3">
    <source>
        <dbReference type="ARBA" id="ARBA00022679"/>
    </source>
</evidence>
<feature type="domain" description="DNA methylase N-4/N-6" evidence="5">
    <location>
        <begin position="29"/>
        <end position="155"/>
    </location>
</feature>
<dbReference type="SUPFAM" id="SSF53335">
    <property type="entry name" value="S-adenosyl-L-methionine-dependent methyltransferases"/>
    <property type="match status" value="1"/>
</dbReference>